<dbReference type="KEGG" id="tva:4743472"/>
<evidence type="ECO:0000313" key="2">
    <source>
        <dbReference type="EMBL" id="EAX85829.1"/>
    </source>
</evidence>
<dbReference type="EMBL" id="DS114819">
    <property type="protein sequence ID" value="EAX85829.1"/>
    <property type="molecule type" value="Genomic_DNA"/>
</dbReference>
<keyword evidence="1" id="KW-0812">Transmembrane</keyword>
<proteinExistence type="predicted"/>
<organism evidence="2 3">
    <name type="scientific">Trichomonas vaginalis (strain ATCC PRA-98 / G3)</name>
    <dbReference type="NCBI Taxonomy" id="412133"/>
    <lineage>
        <taxon>Eukaryota</taxon>
        <taxon>Metamonada</taxon>
        <taxon>Parabasalia</taxon>
        <taxon>Trichomonadida</taxon>
        <taxon>Trichomonadidae</taxon>
        <taxon>Trichomonas</taxon>
    </lineage>
</organism>
<dbReference type="Proteomes" id="UP000001542">
    <property type="component" value="Unassembled WGS sequence"/>
</dbReference>
<dbReference type="RefSeq" id="XP_001298759.1">
    <property type="nucleotide sequence ID" value="XM_001298758.1"/>
</dbReference>
<evidence type="ECO:0000256" key="1">
    <source>
        <dbReference type="SAM" id="Phobius"/>
    </source>
</evidence>
<name>A2GAI8_TRIV3</name>
<keyword evidence="1" id="KW-1133">Transmembrane helix</keyword>
<keyword evidence="1" id="KW-0472">Membrane</keyword>
<evidence type="ECO:0000313" key="3">
    <source>
        <dbReference type="Proteomes" id="UP000001542"/>
    </source>
</evidence>
<reference evidence="2" key="2">
    <citation type="journal article" date="2007" name="Science">
        <title>Draft genome sequence of the sexually transmitted pathogen Trichomonas vaginalis.</title>
        <authorList>
            <person name="Carlton J.M."/>
            <person name="Hirt R.P."/>
            <person name="Silva J.C."/>
            <person name="Delcher A.L."/>
            <person name="Schatz M."/>
            <person name="Zhao Q."/>
            <person name="Wortman J.R."/>
            <person name="Bidwell S.L."/>
            <person name="Alsmark U.C.M."/>
            <person name="Besteiro S."/>
            <person name="Sicheritz-Ponten T."/>
            <person name="Noel C.J."/>
            <person name="Dacks J.B."/>
            <person name="Foster P.G."/>
            <person name="Simillion C."/>
            <person name="Van de Peer Y."/>
            <person name="Miranda-Saavedra D."/>
            <person name="Barton G.J."/>
            <person name="Westrop G.D."/>
            <person name="Mueller S."/>
            <person name="Dessi D."/>
            <person name="Fiori P.L."/>
            <person name="Ren Q."/>
            <person name="Paulsen I."/>
            <person name="Zhang H."/>
            <person name="Bastida-Corcuera F.D."/>
            <person name="Simoes-Barbosa A."/>
            <person name="Brown M.T."/>
            <person name="Hayes R.D."/>
            <person name="Mukherjee M."/>
            <person name="Okumura C.Y."/>
            <person name="Schneider R."/>
            <person name="Smith A.J."/>
            <person name="Vanacova S."/>
            <person name="Villalvazo M."/>
            <person name="Haas B.J."/>
            <person name="Pertea M."/>
            <person name="Feldblyum T.V."/>
            <person name="Utterback T.R."/>
            <person name="Shu C.L."/>
            <person name="Osoegawa K."/>
            <person name="de Jong P.J."/>
            <person name="Hrdy I."/>
            <person name="Horvathova L."/>
            <person name="Zubacova Z."/>
            <person name="Dolezal P."/>
            <person name="Malik S.B."/>
            <person name="Logsdon J.M. Jr."/>
            <person name="Henze K."/>
            <person name="Gupta A."/>
            <person name="Wang C.C."/>
            <person name="Dunne R.L."/>
            <person name="Upcroft J.A."/>
            <person name="Upcroft P."/>
            <person name="White O."/>
            <person name="Salzberg S.L."/>
            <person name="Tang P."/>
            <person name="Chiu C.-H."/>
            <person name="Lee Y.-S."/>
            <person name="Embley T.M."/>
            <person name="Coombs G.H."/>
            <person name="Mottram J.C."/>
            <person name="Tachezy J."/>
            <person name="Fraser-Liggett C.M."/>
            <person name="Johnson P.J."/>
        </authorList>
    </citation>
    <scope>NUCLEOTIDE SEQUENCE [LARGE SCALE GENOMIC DNA]</scope>
    <source>
        <strain evidence="2">G3</strain>
    </source>
</reference>
<dbReference type="VEuPathDB" id="TrichDB:TVAGG3_0197060"/>
<dbReference type="PANTHER" id="PTHR46155">
    <property type="entry name" value="BIFUNCTIONAL INHIBITOR/LIPID-TRANSFER PROTEIN/SEED STORAGE 2S ALBUMIN SUPERFAMILY PROTEIN"/>
    <property type="match status" value="1"/>
</dbReference>
<sequence length="110" mass="12198">MKFNADSETTTKKKNIGMIIAIVASILAIIIALVVGIVMYIRHINQEESEEESSIEMQETIVSSVVNPNEGVTLDNPLFSTTVINQDEDIFAADFEESNPAECFFINNLE</sequence>
<reference evidence="2" key="1">
    <citation type="submission" date="2006-10" db="EMBL/GenBank/DDBJ databases">
        <authorList>
            <person name="Amadeo P."/>
            <person name="Zhao Q."/>
            <person name="Wortman J."/>
            <person name="Fraser-Liggett C."/>
            <person name="Carlton J."/>
        </authorList>
    </citation>
    <scope>NUCLEOTIDE SEQUENCE</scope>
    <source>
        <strain evidence="2">G3</strain>
    </source>
</reference>
<accession>A2GAI8</accession>
<dbReference type="AlphaFoldDB" id="A2GAI8"/>
<keyword evidence="3" id="KW-1185">Reference proteome</keyword>
<dbReference type="InParanoid" id="A2GAI8"/>
<dbReference type="SMR" id="A2GAI8"/>
<dbReference type="VEuPathDB" id="TrichDB:TVAG_073230"/>
<dbReference type="PANTHER" id="PTHR46155:SF1">
    <property type="entry name" value="BIFUNCTIONAL INHIBITOR_LIPID-TRANSFER PROTEIN_SEED STORAGE 2S ALBUMIN SUPERFAMILY PROTEIN"/>
    <property type="match status" value="1"/>
</dbReference>
<protein>
    <submittedName>
        <fullName evidence="2">Uncharacterized protein</fullName>
    </submittedName>
</protein>
<feature type="transmembrane region" description="Helical" evidence="1">
    <location>
        <begin position="16"/>
        <end position="41"/>
    </location>
</feature>
<gene>
    <name evidence="2" type="ORF">TVAG_073230</name>
</gene>